<dbReference type="InterPro" id="IPR001506">
    <property type="entry name" value="Peptidase_M12A"/>
</dbReference>
<comment type="cofactor">
    <cofactor evidence="8">
        <name>Zn(2+)</name>
        <dbReference type="ChEBI" id="CHEBI:29105"/>
    </cofactor>
    <text evidence="8">Binds 1 zinc ion per subunit.</text>
</comment>
<sequence>MWLHFGSSIFALLLLLTSLTVASENRLRFQRQSGLTLTKWPSNTVNYYFDGLSSSQKAIVTRVMLDTIKAATCLNFVESSSATDRIRIYSDPTTKWCESSDYGYAGGQQGISFGSKCLYDGLFAKALLHALGFYRMEVRSDRDDWVTFSTNDVDPALRDGLAKLDASTSGNPLIYNFGSVVHSSYDMYAYDGTTDYPMMAQLDQYYLSMGAGIITSYDLDMINLYYDCYSGCTNTSSMCQMEGNLNTRTCSECSCPLGFGGVVCETNADEGQTLTATDEWQDLVLSVTGPATLDTPGAYAFDSAVIVTPPGYNFIQFRPTNFAAECPYCTPGCRDFGLEIKYRNHPQRTSPRVCCNEFTGSTFSSRNDRTSIVLYSSTIDVSATIQYRASATNTTALPTLPPYEVQTCQSETCNLFPLPDEVCAVLMIDQSIVLPILDYLSDPIALVQIFLANGTCSDDSSGIEHGMIYTMVCSGVSGAAGFFSSFVGMFGATDYIDQAEFYVTTFQIAFNTVHQSVQAGVEAVTPEMCPDWVAEDVTTTASP</sequence>
<evidence type="ECO:0000256" key="4">
    <source>
        <dbReference type="ARBA" id="ARBA00022833"/>
    </source>
</evidence>
<comment type="caution">
    <text evidence="10">The sequence shown here is derived from an EMBL/GenBank/DDBJ whole genome shotgun (WGS) entry which is preliminary data.</text>
</comment>
<evidence type="ECO:0000259" key="9">
    <source>
        <dbReference type="PROSITE" id="PS51864"/>
    </source>
</evidence>
<dbReference type="InterPro" id="IPR024079">
    <property type="entry name" value="MetalloPept_cat_dom_sf"/>
</dbReference>
<gene>
    <name evidence="10" type="ORF">WR25_05861</name>
</gene>
<proteinExistence type="predicted"/>
<evidence type="ECO:0000256" key="2">
    <source>
        <dbReference type="ARBA" id="ARBA00022723"/>
    </source>
</evidence>
<dbReference type="PANTHER" id="PTHR10127">
    <property type="entry name" value="DISCOIDIN, CUB, EGF, LAMININ , AND ZINC METALLOPROTEASE DOMAIN CONTAINING"/>
    <property type="match status" value="1"/>
</dbReference>
<dbReference type="SUPFAM" id="SSF55486">
    <property type="entry name" value="Metalloproteases ('zincins'), catalytic domain"/>
    <property type="match status" value="1"/>
</dbReference>
<keyword evidence="11" id="KW-1185">Reference proteome</keyword>
<dbReference type="Pfam" id="PF01400">
    <property type="entry name" value="Astacin"/>
    <property type="match status" value="1"/>
</dbReference>
<feature type="domain" description="Peptidase M12A" evidence="9">
    <location>
        <begin position="28"/>
        <end position="229"/>
    </location>
</feature>
<protein>
    <recommendedName>
        <fullName evidence="8">Metalloendopeptidase</fullName>
        <ecNumber evidence="8">3.4.24.-</ecNumber>
    </recommendedName>
</protein>
<evidence type="ECO:0000256" key="5">
    <source>
        <dbReference type="ARBA" id="ARBA00023049"/>
    </source>
</evidence>
<keyword evidence="4 8" id="KW-0862">Zinc</keyword>
<name>A0A2A2L749_9BILA</name>
<evidence type="ECO:0000256" key="6">
    <source>
        <dbReference type="ARBA" id="ARBA00023157"/>
    </source>
</evidence>
<comment type="caution">
    <text evidence="7">Lacks conserved residue(s) required for the propagation of feature annotation.</text>
</comment>
<keyword evidence="3 8" id="KW-0378">Hydrolase</keyword>
<dbReference type="Gene3D" id="3.40.390.10">
    <property type="entry name" value="Collagenase (Catalytic Domain)"/>
    <property type="match status" value="1"/>
</dbReference>
<evidence type="ECO:0000256" key="1">
    <source>
        <dbReference type="ARBA" id="ARBA00022670"/>
    </source>
</evidence>
<dbReference type="GO" id="GO:0006508">
    <property type="term" value="P:proteolysis"/>
    <property type="evidence" value="ECO:0007669"/>
    <property type="project" value="UniProtKB-KW"/>
</dbReference>
<dbReference type="SMART" id="SM00235">
    <property type="entry name" value="ZnMc"/>
    <property type="match status" value="1"/>
</dbReference>
<feature type="signal peptide" evidence="8">
    <location>
        <begin position="1"/>
        <end position="22"/>
    </location>
</feature>
<dbReference type="OrthoDB" id="5780917at2759"/>
<reference evidence="10 11" key="1">
    <citation type="journal article" date="2017" name="Curr. Biol.">
        <title>Genome architecture and evolution of a unichromosomal asexual nematode.</title>
        <authorList>
            <person name="Fradin H."/>
            <person name="Zegar C."/>
            <person name="Gutwein M."/>
            <person name="Lucas J."/>
            <person name="Kovtun M."/>
            <person name="Corcoran D."/>
            <person name="Baugh L.R."/>
            <person name="Kiontke K."/>
            <person name="Gunsalus K."/>
            <person name="Fitch D.H."/>
            <person name="Piano F."/>
        </authorList>
    </citation>
    <scope>NUCLEOTIDE SEQUENCE [LARGE SCALE GENOMIC DNA]</scope>
    <source>
        <strain evidence="10">PF1309</strain>
    </source>
</reference>
<evidence type="ECO:0000256" key="3">
    <source>
        <dbReference type="ARBA" id="ARBA00022801"/>
    </source>
</evidence>
<dbReference type="EC" id="3.4.24.-" evidence="8"/>
<evidence type="ECO:0000313" key="10">
    <source>
        <dbReference type="EMBL" id="PAV81984.1"/>
    </source>
</evidence>
<keyword evidence="1 8" id="KW-0645">Protease</keyword>
<dbReference type="PANTHER" id="PTHR10127:SF780">
    <property type="entry name" value="METALLOENDOPEPTIDASE"/>
    <property type="match status" value="1"/>
</dbReference>
<feature type="disulfide bond" evidence="7">
    <location>
        <begin position="73"/>
        <end position="228"/>
    </location>
</feature>
<dbReference type="InterPro" id="IPR006026">
    <property type="entry name" value="Peptidase_Metallo"/>
</dbReference>
<accession>A0A2A2L749</accession>
<dbReference type="Proteomes" id="UP000218231">
    <property type="component" value="Unassembled WGS sequence"/>
</dbReference>
<organism evidence="10 11">
    <name type="scientific">Diploscapter pachys</name>
    <dbReference type="NCBI Taxonomy" id="2018661"/>
    <lineage>
        <taxon>Eukaryota</taxon>
        <taxon>Metazoa</taxon>
        <taxon>Ecdysozoa</taxon>
        <taxon>Nematoda</taxon>
        <taxon>Chromadorea</taxon>
        <taxon>Rhabditida</taxon>
        <taxon>Rhabditina</taxon>
        <taxon>Rhabditomorpha</taxon>
        <taxon>Rhabditoidea</taxon>
        <taxon>Rhabditidae</taxon>
        <taxon>Diploscapter</taxon>
    </lineage>
</organism>
<dbReference type="AlphaFoldDB" id="A0A2A2L749"/>
<dbReference type="GO" id="GO:0008270">
    <property type="term" value="F:zinc ion binding"/>
    <property type="evidence" value="ECO:0007669"/>
    <property type="project" value="InterPro"/>
</dbReference>
<keyword evidence="5 8" id="KW-0482">Metalloprotease</keyword>
<keyword evidence="8" id="KW-0732">Signal</keyword>
<dbReference type="GO" id="GO:0004222">
    <property type="term" value="F:metalloendopeptidase activity"/>
    <property type="evidence" value="ECO:0007669"/>
    <property type="project" value="UniProtKB-UniRule"/>
</dbReference>
<evidence type="ECO:0000313" key="11">
    <source>
        <dbReference type="Proteomes" id="UP000218231"/>
    </source>
</evidence>
<dbReference type="PRINTS" id="PR00480">
    <property type="entry name" value="ASTACIN"/>
</dbReference>
<dbReference type="EMBL" id="LIAE01007099">
    <property type="protein sequence ID" value="PAV81984.1"/>
    <property type="molecule type" value="Genomic_DNA"/>
</dbReference>
<keyword evidence="2 8" id="KW-0479">Metal-binding</keyword>
<dbReference type="PROSITE" id="PS51864">
    <property type="entry name" value="ASTACIN"/>
    <property type="match status" value="1"/>
</dbReference>
<evidence type="ECO:0000256" key="7">
    <source>
        <dbReference type="PROSITE-ProRule" id="PRU01211"/>
    </source>
</evidence>
<keyword evidence="6 7" id="KW-1015">Disulfide bond</keyword>
<feature type="chain" id="PRO_5011823114" description="Metalloendopeptidase" evidence="8">
    <location>
        <begin position="23"/>
        <end position="543"/>
    </location>
</feature>
<evidence type="ECO:0000256" key="8">
    <source>
        <dbReference type="RuleBase" id="RU361183"/>
    </source>
</evidence>